<keyword evidence="4" id="KW-0472">Membrane</keyword>
<feature type="domain" description="GGDEF" evidence="5">
    <location>
        <begin position="434"/>
        <end position="565"/>
    </location>
</feature>
<dbReference type="PANTHER" id="PTHR45138">
    <property type="entry name" value="REGULATORY COMPONENTS OF SENSORY TRANSDUCTION SYSTEM"/>
    <property type="match status" value="1"/>
</dbReference>
<dbReference type="GO" id="GO:1902201">
    <property type="term" value="P:negative regulation of bacterial-type flagellum-dependent cell motility"/>
    <property type="evidence" value="ECO:0007669"/>
    <property type="project" value="TreeGrafter"/>
</dbReference>
<dbReference type="AlphaFoldDB" id="A0A266Q3Q0"/>
<keyword evidence="4" id="KW-1133">Transmembrane helix</keyword>
<evidence type="ECO:0000256" key="1">
    <source>
        <dbReference type="ARBA" id="ARBA00001946"/>
    </source>
</evidence>
<sequence length="566" mass="62456">MPHAKGHPLFKHNSFRIRLALWFGGLSLFTLLSVGIYAGWLTATQIKVTAGEAVHANAMAAAELLGANLYEREMDIALVSQAPHFVRGDLSDPDVLSSLDRRLDMRNEFAWLGVVDAEGTVIQATNNMLVGQSVAQRPWFIAGLQGVYSGDVHEALLLAKLLPNPHADEPLRFIDFAAPIHNREGKLVGVVAAHAHWNWVTETVQAVANRREHASDSEVLIVSSTGNVLYPQALAGVSRLPDNLPHNKHYSIVTWDDGRDYLTSQVTVDARSNSNFGWRIVVRQPLENALAPIYAMYSRFFILALIAVLLFSLLAWRLAQTISKPIEQLAAAARCIKLNTSAPRYPTDTSLSEVAQLSSAMQSMTESLLTRERELELLNQTLEQQVLQRTEALAAANKLLEHLATIDPLTGTNNRRRFDEKLEDCARMGKRTGRGFSILLLDADHFKKVNDNYGHPVGDAVLQQIATLITNNTRTTDFVARYGGEEFVVILPDAPSETEVRTVAEKIRTAIEGTPFPSVGHMTMSIGSSTWHPNDSSTTQVIQRADEALYTAKASGRNRVVAYGQQ</sequence>
<dbReference type="Proteomes" id="UP000216101">
    <property type="component" value="Unassembled WGS sequence"/>
</dbReference>
<dbReference type="NCBIfam" id="TIGR00254">
    <property type="entry name" value="GGDEF"/>
    <property type="match status" value="1"/>
</dbReference>
<dbReference type="GO" id="GO:0052621">
    <property type="term" value="F:diguanylate cyclase activity"/>
    <property type="evidence" value="ECO:0007669"/>
    <property type="project" value="UniProtKB-EC"/>
</dbReference>
<evidence type="ECO:0000313" key="6">
    <source>
        <dbReference type="EMBL" id="OZY83979.1"/>
    </source>
</evidence>
<dbReference type="InterPro" id="IPR050469">
    <property type="entry name" value="Diguanylate_Cyclase"/>
</dbReference>
<dbReference type="GO" id="GO:0005886">
    <property type="term" value="C:plasma membrane"/>
    <property type="evidence" value="ECO:0007669"/>
    <property type="project" value="TreeGrafter"/>
</dbReference>
<dbReference type="PROSITE" id="PS50887">
    <property type="entry name" value="GGDEF"/>
    <property type="match status" value="1"/>
</dbReference>
<keyword evidence="7" id="KW-1185">Reference proteome</keyword>
<name>A0A266Q3Q0_9GAMM</name>
<keyword evidence="4" id="KW-0812">Transmembrane</keyword>
<reference evidence="7" key="1">
    <citation type="submission" date="2017-05" db="EMBL/GenBank/DDBJ databases">
        <authorList>
            <person name="Barney B.M."/>
        </authorList>
    </citation>
    <scope>NUCLEOTIDE SEQUENCE [LARGE SCALE GENOMIC DNA]</scope>
    <source>
        <strain evidence="7">PSBB022</strain>
    </source>
</reference>
<dbReference type="SUPFAM" id="SSF55073">
    <property type="entry name" value="Nucleotide cyclase"/>
    <property type="match status" value="1"/>
</dbReference>
<evidence type="ECO:0000256" key="4">
    <source>
        <dbReference type="SAM" id="Phobius"/>
    </source>
</evidence>
<evidence type="ECO:0000259" key="5">
    <source>
        <dbReference type="PROSITE" id="PS50887"/>
    </source>
</evidence>
<dbReference type="CDD" id="cd12914">
    <property type="entry name" value="PDC1_DGC_like"/>
    <property type="match status" value="1"/>
</dbReference>
<comment type="catalytic activity">
    <reaction evidence="3">
        <text>2 GTP = 3',3'-c-di-GMP + 2 diphosphate</text>
        <dbReference type="Rhea" id="RHEA:24898"/>
        <dbReference type="ChEBI" id="CHEBI:33019"/>
        <dbReference type="ChEBI" id="CHEBI:37565"/>
        <dbReference type="ChEBI" id="CHEBI:58805"/>
        <dbReference type="EC" id="2.7.7.65"/>
    </reaction>
</comment>
<dbReference type="InterPro" id="IPR000160">
    <property type="entry name" value="GGDEF_dom"/>
</dbReference>
<dbReference type="PANTHER" id="PTHR45138:SF9">
    <property type="entry name" value="DIGUANYLATE CYCLASE DGCM-RELATED"/>
    <property type="match status" value="1"/>
</dbReference>
<dbReference type="SMART" id="SM00304">
    <property type="entry name" value="HAMP"/>
    <property type="match status" value="1"/>
</dbReference>
<evidence type="ECO:0000256" key="3">
    <source>
        <dbReference type="ARBA" id="ARBA00034247"/>
    </source>
</evidence>
<dbReference type="EMBL" id="NHNI01000003">
    <property type="protein sequence ID" value="OZY83979.1"/>
    <property type="molecule type" value="Genomic_DNA"/>
</dbReference>
<feature type="transmembrane region" description="Helical" evidence="4">
    <location>
        <begin position="294"/>
        <end position="316"/>
    </location>
</feature>
<dbReference type="Gene3D" id="3.30.70.270">
    <property type="match status" value="1"/>
</dbReference>
<dbReference type="CDD" id="cd01949">
    <property type="entry name" value="GGDEF"/>
    <property type="match status" value="1"/>
</dbReference>
<dbReference type="FunFam" id="3.30.70.270:FF:000001">
    <property type="entry name" value="Diguanylate cyclase domain protein"/>
    <property type="match status" value="1"/>
</dbReference>
<dbReference type="SUPFAM" id="SSF103190">
    <property type="entry name" value="Sensory domain-like"/>
    <property type="match status" value="1"/>
</dbReference>
<dbReference type="Gene3D" id="3.30.450.20">
    <property type="entry name" value="PAS domain"/>
    <property type="match status" value="1"/>
</dbReference>
<dbReference type="SMART" id="SM00267">
    <property type="entry name" value="GGDEF"/>
    <property type="match status" value="1"/>
</dbReference>
<comment type="caution">
    <text evidence="6">The sequence shown here is derived from an EMBL/GenBank/DDBJ whole genome shotgun (WGS) entry which is preliminary data.</text>
</comment>
<dbReference type="GO" id="GO:0007165">
    <property type="term" value="P:signal transduction"/>
    <property type="evidence" value="ECO:0007669"/>
    <property type="project" value="InterPro"/>
</dbReference>
<dbReference type="InterPro" id="IPR029151">
    <property type="entry name" value="Sensor-like_sf"/>
</dbReference>
<dbReference type="EC" id="2.7.7.65" evidence="2"/>
<organism evidence="6 7">
    <name type="scientific">Cellvibrio mixtus</name>
    <dbReference type="NCBI Taxonomy" id="39650"/>
    <lineage>
        <taxon>Bacteria</taxon>
        <taxon>Pseudomonadati</taxon>
        <taxon>Pseudomonadota</taxon>
        <taxon>Gammaproteobacteria</taxon>
        <taxon>Cellvibrionales</taxon>
        <taxon>Cellvibrionaceae</taxon>
        <taxon>Cellvibrio</taxon>
    </lineage>
</organism>
<protein>
    <recommendedName>
        <fullName evidence="2">diguanylate cyclase</fullName>
        <ecNumber evidence="2">2.7.7.65</ecNumber>
    </recommendedName>
</protein>
<dbReference type="InterPro" id="IPR003660">
    <property type="entry name" value="HAMP_dom"/>
</dbReference>
<comment type="cofactor">
    <cofactor evidence="1">
        <name>Mg(2+)</name>
        <dbReference type="ChEBI" id="CHEBI:18420"/>
    </cofactor>
</comment>
<evidence type="ECO:0000313" key="7">
    <source>
        <dbReference type="Proteomes" id="UP000216101"/>
    </source>
</evidence>
<dbReference type="GO" id="GO:0043709">
    <property type="term" value="P:cell adhesion involved in single-species biofilm formation"/>
    <property type="evidence" value="ECO:0007669"/>
    <property type="project" value="TreeGrafter"/>
</dbReference>
<dbReference type="InterPro" id="IPR043128">
    <property type="entry name" value="Rev_trsase/Diguanyl_cyclase"/>
</dbReference>
<dbReference type="RefSeq" id="WP_094986231.1">
    <property type="nucleotide sequence ID" value="NZ_NHNI01000003.1"/>
</dbReference>
<dbReference type="Pfam" id="PF00990">
    <property type="entry name" value="GGDEF"/>
    <property type="match status" value="1"/>
</dbReference>
<gene>
    <name evidence="6" type="ORF">CBP51_18950</name>
</gene>
<dbReference type="InterPro" id="IPR029787">
    <property type="entry name" value="Nucleotide_cyclase"/>
</dbReference>
<feature type="transmembrane region" description="Helical" evidence="4">
    <location>
        <begin position="20"/>
        <end position="40"/>
    </location>
</feature>
<dbReference type="Gene3D" id="6.10.340.10">
    <property type="match status" value="1"/>
</dbReference>
<evidence type="ECO:0000256" key="2">
    <source>
        <dbReference type="ARBA" id="ARBA00012528"/>
    </source>
</evidence>
<accession>A0A266Q3Q0</accession>
<dbReference type="CDD" id="cd06225">
    <property type="entry name" value="HAMP"/>
    <property type="match status" value="1"/>
</dbReference>
<proteinExistence type="predicted"/>